<comment type="caution">
    <text evidence="2">The sequence shown here is derived from an EMBL/GenBank/DDBJ whole genome shotgun (WGS) entry which is preliminary data.</text>
</comment>
<feature type="region of interest" description="Disordered" evidence="1">
    <location>
        <begin position="388"/>
        <end position="463"/>
    </location>
</feature>
<feature type="region of interest" description="Disordered" evidence="1">
    <location>
        <begin position="232"/>
        <end position="255"/>
    </location>
</feature>
<reference evidence="2 3" key="1">
    <citation type="submission" date="2016-07" db="EMBL/GenBank/DDBJ databases">
        <title>Pervasive Adenine N6-methylation of Active Genes in Fungi.</title>
        <authorList>
            <consortium name="DOE Joint Genome Institute"/>
            <person name="Mondo S.J."/>
            <person name="Dannebaum R.O."/>
            <person name="Kuo R.C."/>
            <person name="Labutti K."/>
            <person name="Haridas S."/>
            <person name="Kuo A."/>
            <person name="Salamov A."/>
            <person name="Ahrendt S.R."/>
            <person name="Lipzen A."/>
            <person name="Sullivan W."/>
            <person name="Andreopoulos W.B."/>
            <person name="Clum A."/>
            <person name="Lindquist E."/>
            <person name="Daum C."/>
            <person name="Ramamoorthy G.K."/>
            <person name="Gryganskyi A."/>
            <person name="Culley D."/>
            <person name="Magnuson J.K."/>
            <person name="James T.Y."/>
            <person name="O'Malley M.A."/>
            <person name="Stajich J.E."/>
            <person name="Spatafora J.W."/>
            <person name="Visel A."/>
            <person name="Grigoriev I.V."/>
        </authorList>
    </citation>
    <scope>NUCLEOTIDE SEQUENCE [LARGE SCALE GENOMIC DNA]</scope>
    <source>
        <strain evidence="2 3">68-887.2</strain>
    </source>
</reference>
<feature type="compositionally biased region" description="Acidic residues" evidence="1">
    <location>
        <begin position="399"/>
        <end position="409"/>
    </location>
</feature>
<evidence type="ECO:0000313" key="2">
    <source>
        <dbReference type="EMBL" id="ORY23926.1"/>
    </source>
</evidence>
<dbReference type="Proteomes" id="UP000193986">
    <property type="component" value="Unassembled WGS sequence"/>
</dbReference>
<feature type="compositionally biased region" description="Polar residues" evidence="1">
    <location>
        <begin position="187"/>
        <end position="199"/>
    </location>
</feature>
<protein>
    <submittedName>
        <fullName evidence="2">Uncharacterized protein</fullName>
    </submittedName>
</protein>
<feature type="compositionally biased region" description="Basic and acidic residues" evidence="1">
    <location>
        <begin position="111"/>
        <end position="121"/>
    </location>
</feature>
<evidence type="ECO:0000256" key="1">
    <source>
        <dbReference type="SAM" id="MobiDB-lite"/>
    </source>
</evidence>
<sequence>MTKLQLKAERRAARLRLRQYRWALDGEYERRFRGVMRGYVAGIIRFEKDNIKDGKSFLDTTPTELVQRYTMSFRNLRKSSSAAFSPLILDLAKIPKGSAFRMPVRARDAVRRGVKNEDERLRRKKEAKAARLAKQAQLTQANGPPPPYAMSETTQVRIQEAEDKKEEEQEEEEDEDEDEGTDDELKTPTTSNIHPAATITSLLPGGTCLEIERDNDSLKSLTPILAVQSPPLPTYPPVRRQSATPTVSTPVSPSERDEVAIRDEIVRKIMDNMRRLDLLRAELRDSVSSADTSAVEKETETMKKMLVNVLRRHGDAASPQIAEEEGVDEHALQGDEVEVRQGSELGTGLQVEVEVESQSVPNHISASLHKRVGSLNIDDDTRLFALSKNRSDASQISSNEDEEAQEADSDTSSSTISSAYESNESFIATVDGNGAREILGRRRGMWGNQSGESDLDSDVATAR</sequence>
<feature type="region of interest" description="Disordered" evidence="1">
    <location>
        <begin position="111"/>
        <end position="199"/>
    </location>
</feature>
<evidence type="ECO:0000313" key="3">
    <source>
        <dbReference type="Proteomes" id="UP000193986"/>
    </source>
</evidence>
<feature type="compositionally biased region" description="Acidic residues" evidence="1">
    <location>
        <begin position="168"/>
        <end position="182"/>
    </location>
</feature>
<dbReference type="InParanoid" id="A0A1Y2AN50"/>
<feature type="compositionally biased region" description="Low complexity" evidence="1">
    <location>
        <begin position="410"/>
        <end position="425"/>
    </location>
</feature>
<dbReference type="EMBL" id="MCFC01000074">
    <property type="protein sequence ID" value="ORY23926.1"/>
    <property type="molecule type" value="Genomic_DNA"/>
</dbReference>
<gene>
    <name evidence="2" type="ORF">BCR39DRAFT_548243</name>
</gene>
<feature type="compositionally biased region" description="Low complexity" evidence="1">
    <location>
        <begin position="130"/>
        <end position="141"/>
    </location>
</feature>
<dbReference type="AlphaFoldDB" id="A0A1Y2AN50"/>
<organism evidence="2 3">
    <name type="scientific">Naematelia encephala</name>
    <dbReference type="NCBI Taxonomy" id="71784"/>
    <lineage>
        <taxon>Eukaryota</taxon>
        <taxon>Fungi</taxon>
        <taxon>Dikarya</taxon>
        <taxon>Basidiomycota</taxon>
        <taxon>Agaricomycotina</taxon>
        <taxon>Tremellomycetes</taxon>
        <taxon>Tremellales</taxon>
        <taxon>Naemateliaceae</taxon>
        <taxon>Naematelia</taxon>
    </lineage>
</organism>
<accession>A0A1Y2AN50</accession>
<feature type="compositionally biased region" description="Polar residues" evidence="1">
    <location>
        <begin position="241"/>
        <end position="252"/>
    </location>
</feature>
<name>A0A1Y2AN50_9TREE</name>
<keyword evidence="3" id="KW-1185">Reference proteome</keyword>
<proteinExistence type="predicted"/>